<protein>
    <submittedName>
        <fullName evidence="2">FHA domain protein</fullName>
    </submittedName>
</protein>
<keyword evidence="3" id="KW-1185">Reference proteome</keyword>
<proteinExistence type="predicted"/>
<evidence type="ECO:0000259" key="1">
    <source>
        <dbReference type="Pfam" id="PF20232"/>
    </source>
</evidence>
<dbReference type="STRING" id="1123010.SAMN02745724_00954"/>
<dbReference type="InterPro" id="IPR008984">
    <property type="entry name" value="SMAD_FHA_dom_sf"/>
</dbReference>
<dbReference type="EMBL" id="FOLO01000005">
    <property type="protein sequence ID" value="SFC12637.1"/>
    <property type="molecule type" value="Genomic_DNA"/>
</dbReference>
<feature type="domain" description="Type VI secretion system FHA" evidence="1">
    <location>
        <begin position="259"/>
        <end position="315"/>
    </location>
</feature>
<sequence>MAITIQLTEVPQNENVTNRVFTLPKQGGTFGSSFDCMIELPDRSGQVAAIHGQFIANKHNMGIEAFNGNKIKINGTTLASGRIAPIEDGSMIEVADYMMLISQVNDSNSNDIEKDSFSQAKFKDVHFSLDGIQDNDLEEDIIMKNDKKQISQGVLMSEDQQPHFINNGVFVDDPFDEDPFKDEDISLKQESNSTGVQNETDVFTAEPINSNKQDNLIFEHQTIKSDSAPEPVNNTVNTTKIDHLVRLLDTQIVSANEQQSNLFQALDKTLTTFMEEFSPKHLEDVYSDFGTPLFASKEKQYWRLYRKSFNRRLDKGDYHRLFKALLLENMQTKD</sequence>
<evidence type="ECO:0000313" key="2">
    <source>
        <dbReference type="EMBL" id="SFC12637.1"/>
    </source>
</evidence>
<dbReference type="Pfam" id="PF20232">
    <property type="entry name" value="T6SS_FHA_C"/>
    <property type="match status" value="1"/>
</dbReference>
<accession>A0A1I1GLJ6</accession>
<dbReference type="SUPFAM" id="SSF49879">
    <property type="entry name" value="SMAD/FHA domain"/>
    <property type="match status" value="1"/>
</dbReference>
<gene>
    <name evidence="2" type="ORF">SAMN02745724_00954</name>
</gene>
<dbReference type="InterPro" id="IPR046883">
    <property type="entry name" value="T6SS_FHA_C"/>
</dbReference>
<organism evidence="2 3">
    <name type="scientific">Pseudoalteromonas denitrificans DSM 6059</name>
    <dbReference type="NCBI Taxonomy" id="1123010"/>
    <lineage>
        <taxon>Bacteria</taxon>
        <taxon>Pseudomonadati</taxon>
        <taxon>Pseudomonadota</taxon>
        <taxon>Gammaproteobacteria</taxon>
        <taxon>Alteromonadales</taxon>
        <taxon>Pseudoalteromonadaceae</taxon>
        <taxon>Pseudoalteromonas</taxon>
    </lineage>
</organism>
<name>A0A1I1GLJ6_9GAMM</name>
<dbReference type="OrthoDB" id="273564at2"/>
<reference evidence="2 3" key="1">
    <citation type="submission" date="2016-10" db="EMBL/GenBank/DDBJ databases">
        <authorList>
            <person name="de Groot N.N."/>
        </authorList>
    </citation>
    <scope>NUCLEOTIDE SEQUENCE [LARGE SCALE GENOMIC DNA]</scope>
    <source>
        <strain evidence="2 3">DSM 6059</strain>
    </source>
</reference>
<dbReference type="CDD" id="cd00060">
    <property type="entry name" value="FHA"/>
    <property type="match status" value="1"/>
</dbReference>
<evidence type="ECO:0000313" key="3">
    <source>
        <dbReference type="Proteomes" id="UP000198862"/>
    </source>
</evidence>
<dbReference type="AlphaFoldDB" id="A0A1I1GLJ6"/>
<dbReference type="Proteomes" id="UP000198862">
    <property type="component" value="Unassembled WGS sequence"/>
</dbReference>
<dbReference type="RefSeq" id="WP_091980731.1">
    <property type="nucleotide sequence ID" value="NZ_FOLO01000005.1"/>
</dbReference>